<evidence type="ECO:0000256" key="6">
    <source>
        <dbReference type="SAM" id="Phobius"/>
    </source>
</evidence>
<proteinExistence type="predicted"/>
<feature type="transmembrane region" description="Helical" evidence="6">
    <location>
        <begin position="685"/>
        <end position="707"/>
    </location>
</feature>
<comment type="caution">
    <text evidence="8">The sequence shown here is derived from an EMBL/GenBank/DDBJ whole genome shotgun (WGS) entry which is preliminary data.</text>
</comment>
<feature type="transmembrane region" description="Helical" evidence="6">
    <location>
        <begin position="246"/>
        <end position="267"/>
    </location>
</feature>
<dbReference type="InterPro" id="IPR004869">
    <property type="entry name" value="MMPL_dom"/>
</dbReference>
<feature type="transmembrane region" description="Helical" evidence="6">
    <location>
        <begin position="643"/>
        <end position="664"/>
    </location>
</feature>
<organism evidence="8 9">
    <name type="scientific">Streptomyces hainanensis</name>
    <dbReference type="NCBI Taxonomy" id="402648"/>
    <lineage>
        <taxon>Bacteria</taxon>
        <taxon>Bacillati</taxon>
        <taxon>Actinomycetota</taxon>
        <taxon>Actinomycetes</taxon>
        <taxon>Kitasatosporales</taxon>
        <taxon>Streptomycetaceae</taxon>
        <taxon>Streptomyces</taxon>
    </lineage>
</organism>
<dbReference type="OrthoDB" id="7051771at2"/>
<dbReference type="PANTHER" id="PTHR33406:SF13">
    <property type="entry name" value="MEMBRANE PROTEIN YDFJ"/>
    <property type="match status" value="1"/>
</dbReference>
<feature type="transmembrane region" description="Helical" evidence="6">
    <location>
        <begin position="295"/>
        <end position="315"/>
    </location>
</feature>
<dbReference type="AlphaFoldDB" id="A0A4R4TS98"/>
<gene>
    <name evidence="8" type="ORF">E1283_05740</name>
</gene>
<evidence type="ECO:0000256" key="5">
    <source>
        <dbReference type="ARBA" id="ARBA00023136"/>
    </source>
</evidence>
<feature type="transmembrane region" description="Helical" evidence="6">
    <location>
        <begin position="602"/>
        <end position="623"/>
    </location>
</feature>
<dbReference type="InterPro" id="IPR000731">
    <property type="entry name" value="SSD"/>
</dbReference>
<dbReference type="Gene3D" id="1.20.1640.10">
    <property type="entry name" value="Multidrug efflux transporter AcrB transmembrane domain"/>
    <property type="match status" value="2"/>
</dbReference>
<keyword evidence="4 6" id="KW-1133">Transmembrane helix</keyword>
<feature type="transmembrane region" description="Helical" evidence="6">
    <location>
        <begin position="719"/>
        <end position="741"/>
    </location>
</feature>
<feature type="transmembrane region" description="Helical" evidence="6">
    <location>
        <begin position="201"/>
        <end position="234"/>
    </location>
</feature>
<dbReference type="PANTHER" id="PTHR33406">
    <property type="entry name" value="MEMBRANE PROTEIN MJ1562-RELATED"/>
    <property type="match status" value="1"/>
</dbReference>
<sequence>MEPSGTREVDRPVLHRWGAWCARHGWRVVGVWVVVLVGAALLVPRFTEGLTGSSLEVTGSESAHVAALLAEEFDTPVTEDALVVFDSAELRSDSAAYRQAVADVLGTLSEQAGVVEVENPYASGDDVLFARDGRTVLAPVGLAGDERARQEAAPSLQEVLDAATAQGPVRADLTGSSALNAAVVERQDEDIARAESVGLPIALIVLVLAFGTLVAAGLPLLLGMAAVLTAFGVLGALSGLVGFDAFVQATVTMLGLALGIDYCLFAVSRQREELAARGGDVEGSVGATMATAGKAVLFSGCTVIISVAGLMVVRAPVFRTMALGVMVAVAAMLLIGLTLLPAVLGLLGTRVDRLAIPGRRRSAGPADVARSRWARWTGVVMRRPVLVGGVTSAVLLLAVVPVGQLRLGFDVGAAAVSDTPAGRGYQLVDEKFAPGAATPLGIVVRTSEGELGDAELAALGRFTDRLLDHPEVSEVVSLGDVLTEDGGRADAATLRAARAADTDGALARLLSRDASATALLVMSRSPADSQPSLDLVRWIRDTAAPESLGEVPGLSARVGGLSGQIVDVADEVARATPLVLLIVSGLSFLLLLLAFRSLLLPLGAIAMNLLSVGAAFGLLTLVFQEGHGASLFGAEGTGFVQVYLPLLTFVVLFGLSMDYEVFLISRIKEEWGRGRDNTRAVVAGVAHTAKVITAAAAIMVVVFAAFMLTEVSEIKQLGFALSVAVLLDATLVRVVLVPALMRLSGRHNWWLPRWLDRALPRLELTEGRPGEAPAPAADRTTA</sequence>
<feature type="transmembrane region" description="Helical" evidence="6">
    <location>
        <begin position="24"/>
        <end position="43"/>
    </location>
</feature>
<evidence type="ECO:0000256" key="2">
    <source>
        <dbReference type="ARBA" id="ARBA00022475"/>
    </source>
</evidence>
<evidence type="ECO:0000259" key="7">
    <source>
        <dbReference type="PROSITE" id="PS50156"/>
    </source>
</evidence>
<evidence type="ECO:0000313" key="9">
    <source>
        <dbReference type="Proteomes" id="UP000295345"/>
    </source>
</evidence>
<keyword evidence="3 6" id="KW-0812">Transmembrane</keyword>
<evidence type="ECO:0000256" key="3">
    <source>
        <dbReference type="ARBA" id="ARBA00022692"/>
    </source>
</evidence>
<dbReference type="EMBL" id="SMKI01000039">
    <property type="protein sequence ID" value="TDC78103.1"/>
    <property type="molecule type" value="Genomic_DNA"/>
</dbReference>
<accession>A0A4R4TS98</accession>
<comment type="subcellular location">
    <subcellularLocation>
        <location evidence="1">Cell membrane</location>
        <topology evidence="1">Multi-pass membrane protein</topology>
    </subcellularLocation>
</comment>
<dbReference type="SUPFAM" id="SSF82866">
    <property type="entry name" value="Multidrug efflux transporter AcrB transmembrane domain"/>
    <property type="match status" value="2"/>
</dbReference>
<dbReference type="Pfam" id="PF03176">
    <property type="entry name" value="MMPL"/>
    <property type="match status" value="2"/>
</dbReference>
<dbReference type="GO" id="GO:0005886">
    <property type="term" value="C:plasma membrane"/>
    <property type="evidence" value="ECO:0007669"/>
    <property type="project" value="UniProtKB-SubCell"/>
</dbReference>
<evidence type="ECO:0000256" key="4">
    <source>
        <dbReference type="ARBA" id="ARBA00022989"/>
    </source>
</evidence>
<dbReference type="InterPro" id="IPR050545">
    <property type="entry name" value="Mycobact_MmpL"/>
</dbReference>
<evidence type="ECO:0000313" key="8">
    <source>
        <dbReference type="EMBL" id="TDC78103.1"/>
    </source>
</evidence>
<dbReference type="PROSITE" id="PS50156">
    <property type="entry name" value="SSD"/>
    <property type="match status" value="1"/>
</dbReference>
<protein>
    <submittedName>
        <fullName evidence="8">MMPL family transporter</fullName>
    </submittedName>
</protein>
<feature type="transmembrane region" description="Helical" evidence="6">
    <location>
        <begin position="575"/>
        <end position="595"/>
    </location>
</feature>
<feature type="transmembrane region" description="Helical" evidence="6">
    <location>
        <begin position="385"/>
        <end position="403"/>
    </location>
</feature>
<keyword evidence="5 6" id="KW-0472">Membrane</keyword>
<dbReference type="Proteomes" id="UP000295345">
    <property type="component" value="Unassembled WGS sequence"/>
</dbReference>
<evidence type="ECO:0000256" key="1">
    <source>
        <dbReference type="ARBA" id="ARBA00004651"/>
    </source>
</evidence>
<keyword evidence="9" id="KW-1185">Reference proteome</keyword>
<feature type="domain" description="SSD" evidence="7">
    <location>
        <begin position="205"/>
        <end position="346"/>
    </location>
</feature>
<keyword evidence="2" id="KW-1003">Cell membrane</keyword>
<name>A0A4R4TS98_9ACTN</name>
<feature type="transmembrane region" description="Helical" evidence="6">
    <location>
        <begin position="321"/>
        <end position="347"/>
    </location>
</feature>
<reference evidence="8 9" key="1">
    <citation type="submission" date="2019-03" db="EMBL/GenBank/DDBJ databases">
        <title>Draft genome sequences of novel Actinobacteria.</title>
        <authorList>
            <person name="Sahin N."/>
            <person name="Ay H."/>
            <person name="Saygin H."/>
        </authorList>
    </citation>
    <scope>NUCLEOTIDE SEQUENCE [LARGE SCALE GENOMIC DNA]</scope>
    <source>
        <strain evidence="8 9">DSM 41900</strain>
    </source>
</reference>